<proteinExistence type="predicted"/>
<sequence>MDRLLAKWINDVAYRNKMREEAFAQREAAYYNKRNNIKK</sequence>
<protein>
    <submittedName>
        <fullName evidence="1">Uncharacterized protein</fullName>
    </submittedName>
</protein>
<organism evidence="1 2">
    <name type="scientific">Sphingobacterium paucimobilis HER1398</name>
    <dbReference type="NCBI Taxonomy" id="1346330"/>
    <lineage>
        <taxon>Bacteria</taxon>
        <taxon>Pseudomonadati</taxon>
        <taxon>Bacteroidota</taxon>
        <taxon>Sphingobacteriia</taxon>
        <taxon>Sphingobacteriales</taxon>
        <taxon>Sphingobacteriaceae</taxon>
        <taxon>Sphingobacterium</taxon>
    </lineage>
</organism>
<dbReference type="Proteomes" id="UP000016584">
    <property type="component" value="Unassembled WGS sequence"/>
</dbReference>
<dbReference type="PATRIC" id="fig|1346330.5.peg.1132"/>
<dbReference type="STRING" id="1346330.M472_16905"/>
<reference evidence="1 2" key="1">
    <citation type="journal article" date="2013" name="Genome Announc.">
        <title>The Draft Genome Sequence of Sphingomonas paucimobilis Strain HER1398 (Proteobacteria), Host to the Giant PAU Phage, Indicates That It Is a Member of the Genus Sphingobacterium (Bacteroidetes).</title>
        <authorList>
            <person name="White R.A.III."/>
            <person name="Suttle C.A."/>
        </authorList>
    </citation>
    <scope>NUCLEOTIDE SEQUENCE [LARGE SCALE GENOMIC DNA]</scope>
    <source>
        <strain evidence="1 2">HER1398</strain>
    </source>
</reference>
<name>U2J676_9SPHI</name>
<accession>U2J676</accession>
<keyword evidence="2" id="KW-1185">Reference proteome</keyword>
<evidence type="ECO:0000313" key="1">
    <source>
        <dbReference type="EMBL" id="ERJ60434.1"/>
    </source>
</evidence>
<evidence type="ECO:0000313" key="2">
    <source>
        <dbReference type="Proteomes" id="UP000016584"/>
    </source>
</evidence>
<gene>
    <name evidence="1" type="ORF">M472_16905</name>
</gene>
<comment type="caution">
    <text evidence="1">The sequence shown here is derived from an EMBL/GenBank/DDBJ whole genome shotgun (WGS) entry which is preliminary data.</text>
</comment>
<dbReference type="EMBL" id="ATDL01000006">
    <property type="protein sequence ID" value="ERJ60434.1"/>
    <property type="molecule type" value="Genomic_DNA"/>
</dbReference>
<dbReference type="AlphaFoldDB" id="U2J676"/>